<evidence type="ECO:0000313" key="15">
    <source>
        <dbReference type="EMBL" id="UYH50685.1"/>
    </source>
</evidence>
<keyword evidence="6" id="KW-0769">Symport</keyword>
<evidence type="ECO:0000256" key="3">
    <source>
        <dbReference type="ARBA" id="ARBA00022448"/>
    </source>
</evidence>
<feature type="transmembrane region" description="Helical" evidence="14">
    <location>
        <begin position="158"/>
        <end position="178"/>
    </location>
</feature>
<dbReference type="PANTHER" id="PTHR48086:SF3">
    <property type="entry name" value="SODIUM_PROLINE SYMPORTER"/>
    <property type="match status" value="1"/>
</dbReference>
<feature type="transmembrane region" description="Helical" evidence="14">
    <location>
        <begin position="70"/>
        <end position="91"/>
    </location>
</feature>
<evidence type="ECO:0000256" key="1">
    <source>
        <dbReference type="ARBA" id="ARBA00004651"/>
    </source>
</evidence>
<evidence type="ECO:0000256" key="14">
    <source>
        <dbReference type="SAM" id="Phobius"/>
    </source>
</evidence>
<feature type="transmembrane region" description="Helical" evidence="14">
    <location>
        <begin position="361"/>
        <end position="384"/>
    </location>
</feature>
<name>A0ABY6GH01_9PROT</name>
<evidence type="ECO:0000256" key="2">
    <source>
        <dbReference type="ARBA" id="ARBA00006434"/>
    </source>
</evidence>
<proteinExistence type="inferred from homology"/>
<comment type="subcellular location">
    <subcellularLocation>
        <location evidence="1">Cell membrane</location>
        <topology evidence="1">Multi-pass membrane protein</topology>
    </subcellularLocation>
</comment>
<evidence type="ECO:0008006" key="17">
    <source>
        <dbReference type="Google" id="ProtNLM"/>
    </source>
</evidence>
<comment type="catalytic activity">
    <reaction evidence="12">
        <text>L-proline(in) + Na(+)(in) = L-proline(out) + Na(+)(out)</text>
        <dbReference type="Rhea" id="RHEA:28967"/>
        <dbReference type="ChEBI" id="CHEBI:29101"/>
        <dbReference type="ChEBI" id="CHEBI:60039"/>
    </reaction>
</comment>
<feature type="transmembrane region" description="Helical" evidence="14">
    <location>
        <begin position="390"/>
        <end position="409"/>
    </location>
</feature>
<keyword evidence="16" id="KW-1185">Reference proteome</keyword>
<keyword evidence="9" id="KW-0406">Ion transport</keyword>
<feature type="transmembrane region" description="Helical" evidence="14">
    <location>
        <begin position="312"/>
        <end position="341"/>
    </location>
</feature>
<feature type="transmembrane region" description="Helical" evidence="14">
    <location>
        <begin position="6"/>
        <end position="23"/>
    </location>
</feature>
<evidence type="ECO:0000256" key="9">
    <source>
        <dbReference type="ARBA" id="ARBA00023065"/>
    </source>
</evidence>
<feature type="transmembrane region" description="Helical" evidence="14">
    <location>
        <begin position="121"/>
        <end position="146"/>
    </location>
</feature>
<protein>
    <recommendedName>
        <fullName evidence="17">Na+/solute symporter</fullName>
    </recommendedName>
</protein>
<keyword evidence="7 14" id="KW-1133">Transmembrane helix</keyword>
<accession>A0ABY6GH01</accession>
<reference evidence="15" key="1">
    <citation type="submission" date="2022-10" db="EMBL/GenBank/DDBJ databases">
        <title>Candidatus Kirkpatrella diaphorinas gen. nov., sp. nov., an uncultured endosymbiont identified in a population of Diaphorina citri from Hawaii.</title>
        <authorList>
            <person name="Henry E.M."/>
            <person name="Carlson C.R."/>
            <person name="Kuo Y.-W."/>
        </authorList>
    </citation>
    <scope>NUCLEOTIDE SEQUENCE</scope>
    <source>
        <strain evidence="15">CADCRV1</strain>
    </source>
</reference>
<evidence type="ECO:0000256" key="4">
    <source>
        <dbReference type="ARBA" id="ARBA00022475"/>
    </source>
</evidence>
<feature type="transmembrane region" description="Helical" evidence="14">
    <location>
        <begin position="416"/>
        <end position="434"/>
    </location>
</feature>
<keyword evidence="4" id="KW-1003">Cell membrane</keyword>
<evidence type="ECO:0000256" key="6">
    <source>
        <dbReference type="ARBA" id="ARBA00022847"/>
    </source>
</evidence>
<dbReference type="InterPro" id="IPR050277">
    <property type="entry name" value="Sodium:Solute_Symporter"/>
</dbReference>
<keyword evidence="11" id="KW-0739">Sodium transport</keyword>
<evidence type="ECO:0000256" key="8">
    <source>
        <dbReference type="ARBA" id="ARBA00023053"/>
    </source>
</evidence>
<evidence type="ECO:0000256" key="7">
    <source>
        <dbReference type="ARBA" id="ARBA00022989"/>
    </source>
</evidence>
<dbReference type="Gene3D" id="1.20.1730.10">
    <property type="entry name" value="Sodium/glucose cotransporter"/>
    <property type="match status" value="1"/>
</dbReference>
<dbReference type="InterPro" id="IPR038377">
    <property type="entry name" value="Na/Glc_symporter_sf"/>
</dbReference>
<evidence type="ECO:0000313" key="16">
    <source>
        <dbReference type="Proteomes" id="UP001163831"/>
    </source>
</evidence>
<keyword evidence="3" id="KW-0813">Transport</keyword>
<feature type="transmembrane region" description="Helical" evidence="14">
    <location>
        <begin position="32"/>
        <end position="50"/>
    </location>
</feature>
<keyword evidence="8" id="KW-0915">Sodium</keyword>
<organism evidence="15 16">
    <name type="scientific">Candidatus Kirkpatrickella diaphorinae</name>
    <dbReference type="NCBI Taxonomy" id="2984322"/>
    <lineage>
        <taxon>Bacteria</taxon>
        <taxon>Pseudomonadati</taxon>
        <taxon>Pseudomonadota</taxon>
        <taxon>Alphaproteobacteria</taxon>
        <taxon>Acetobacterales</taxon>
        <taxon>Acetobacteraceae</taxon>
        <taxon>Candidatus Kirkpatrickella</taxon>
    </lineage>
</organism>
<dbReference type="PANTHER" id="PTHR48086">
    <property type="entry name" value="SODIUM/PROLINE SYMPORTER-RELATED"/>
    <property type="match status" value="1"/>
</dbReference>
<feature type="transmembrane region" description="Helical" evidence="14">
    <location>
        <begin position="190"/>
        <end position="211"/>
    </location>
</feature>
<comment type="similarity">
    <text evidence="2 13">Belongs to the sodium:solute symporter (SSF) (TC 2.A.21) family.</text>
</comment>
<evidence type="ECO:0000256" key="5">
    <source>
        <dbReference type="ARBA" id="ARBA00022692"/>
    </source>
</evidence>
<keyword evidence="5 14" id="KW-0812">Transmembrane</keyword>
<sequence>MLITIGVAASFGLIALLLALSGARSGQNASRFFAAAGQFGLVLYAVLAIGDTYSIGTLLGFPGSIYADGGFAALWFCGYIMLAFPIATMLYPRLWRIGQECGAATLTDLFRHRFNDRRLDLLLAALLFLCFIPLGTSQFIGLQSAFNLLAGPDAPRGVMAALAFSGLLSFLIAAGQGMGGAARAAILKDVLVISAIVMVAGAALMAGAGWLSPSHQGVTAPPEVFHAFTPSVSGDLFILTTIAVQASAFCISPPTLAAIFSARHVETVRRGQIWMPLYMLLFPLLGIVAIYGHNHHIAAARPDDIFLATAQALLPAWMMGFVLAGTCLAAFVILASCSITLGGVVARSVMLEKIVRQQIRIGLATIAAYLTLSLIGALTARHLLISLNTMFYLGLAQILPGVLAIIFKWRVSSVDLIRGMVGGLASGCVLRFGGFNLYGLNPAFMAVIINLCLCCWAAGRKNK</sequence>
<evidence type="ECO:0000256" key="11">
    <source>
        <dbReference type="ARBA" id="ARBA00023201"/>
    </source>
</evidence>
<gene>
    <name evidence="15" type="ORF">N5W20_06065</name>
</gene>
<feature type="transmembrane region" description="Helical" evidence="14">
    <location>
        <begin position="440"/>
        <end position="459"/>
    </location>
</feature>
<dbReference type="RefSeq" id="WP_319806272.1">
    <property type="nucleotide sequence ID" value="NZ_CP107052.1"/>
</dbReference>
<evidence type="ECO:0000256" key="10">
    <source>
        <dbReference type="ARBA" id="ARBA00023136"/>
    </source>
</evidence>
<dbReference type="InterPro" id="IPR001734">
    <property type="entry name" value="Na/solute_symporter"/>
</dbReference>
<evidence type="ECO:0000256" key="13">
    <source>
        <dbReference type="RuleBase" id="RU362091"/>
    </source>
</evidence>
<evidence type="ECO:0000256" key="12">
    <source>
        <dbReference type="ARBA" id="ARBA00033708"/>
    </source>
</evidence>
<feature type="transmembrane region" description="Helical" evidence="14">
    <location>
        <begin position="273"/>
        <end position="292"/>
    </location>
</feature>
<keyword evidence="10 14" id="KW-0472">Membrane</keyword>
<dbReference type="EMBL" id="CP107052">
    <property type="protein sequence ID" value="UYH50685.1"/>
    <property type="molecule type" value="Genomic_DNA"/>
</dbReference>
<dbReference type="Pfam" id="PF00474">
    <property type="entry name" value="SSF"/>
    <property type="match status" value="1"/>
</dbReference>
<dbReference type="Proteomes" id="UP001163831">
    <property type="component" value="Chromosome"/>
</dbReference>
<feature type="transmembrane region" description="Helical" evidence="14">
    <location>
        <begin position="236"/>
        <end position="261"/>
    </location>
</feature>
<dbReference type="PROSITE" id="PS50283">
    <property type="entry name" value="NA_SOLUT_SYMP_3"/>
    <property type="match status" value="1"/>
</dbReference>